<evidence type="ECO:0000256" key="6">
    <source>
        <dbReference type="ARBA" id="ARBA00022692"/>
    </source>
</evidence>
<gene>
    <name evidence="13" type="ORF">GCM10011487_35880</name>
</gene>
<comment type="subcellular location">
    <subcellularLocation>
        <location evidence="1">Cell membrane</location>
        <topology evidence="1">Multi-pass membrane protein</topology>
    </subcellularLocation>
</comment>
<keyword evidence="8 11" id="KW-1133">Transmembrane helix</keyword>
<feature type="domain" description="EamA" evidence="12">
    <location>
        <begin position="5"/>
        <end position="136"/>
    </location>
</feature>
<evidence type="ECO:0000256" key="4">
    <source>
        <dbReference type="ARBA" id="ARBA00022519"/>
    </source>
</evidence>
<dbReference type="GO" id="GO:0009103">
    <property type="term" value="P:lipopolysaccharide biosynthetic process"/>
    <property type="evidence" value="ECO:0007669"/>
    <property type="project" value="UniProtKB-KW"/>
</dbReference>
<evidence type="ECO:0000256" key="9">
    <source>
        <dbReference type="ARBA" id="ARBA00023098"/>
    </source>
</evidence>
<evidence type="ECO:0000256" key="3">
    <source>
        <dbReference type="ARBA" id="ARBA00022516"/>
    </source>
</evidence>
<dbReference type="RefSeq" id="WP_161813215.1">
    <property type="nucleotide sequence ID" value="NZ_BLJN01000003.1"/>
</dbReference>
<proteinExistence type="predicted"/>
<protein>
    <submittedName>
        <fullName evidence="13">DMT transporter permease</fullName>
    </submittedName>
</protein>
<feature type="transmembrane region" description="Helical" evidence="11">
    <location>
        <begin position="33"/>
        <end position="52"/>
    </location>
</feature>
<evidence type="ECO:0000256" key="7">
    <source>
        <dbReference type="ARBA" id="ARBA00022985"/>
    </source>
</evidence>
<evidence type="ECO:0000313" key="14">
    <source>
        <dbReference type="Proteomes" id="UP000445000"/>
    </source>
</evidence>
<evidence type="ECO:0000256" key="2">
    <source>
        <dbReference type="ARBA" id="ARBA00022475"/>
    </source>
</evidence>
<comment type="caution">
    <text evidence="13">The sequence shown here is derived from an EMBL/GenBank/DDBJ whole genome shotgun (WGS) entry which is preliminary data.</text>
</comment>
<keyword evidence="7" id="KW-0448">Lipopolysaccharide biosynthesis</keyword>
<evidence type="ECO:0000256" key="8">
    <source>
        <dbReference type="ARBA" id="ARBA00022989"/>
    </source>
</evidence>
<dbReference type="GO" id="GO:0009245">
    <property type="term" value="P:lipid A biosynthetic process"/>
    <property type="evidence" value="ECO:0007669"/>
    <property type="project" value="UniProtKB-KW"/>
</dbReference>
<dbReference type="Gene3D" id="1.10.3730.20">
    <property type="match status" value="2"/>
</dbReference>
<keyword evidence="9" id="KW-0443">Lipid metabolism</keyword>
<dbReference type="InterPro" id="IPR000390">
    <property type="entry name" value="Small_drug/metabolite_transptr"/>
</dbReference>
<feature type="transmembrane region" description="Helical" evidence="11">
    <location>
        <begin position="210"/>
        <end position="231"/>
    </location>
</feature>
<evidence type="ECO:0000256" key="1">
    <source>
        <dbReference type="ARBA" id="ARBA00004651"/>
    </source>
</evidence>
<evidence type="ECO:0000313" key="13">
    <source>
        <dbReference type="EMBL" id="GFE81588.1"/>
    </source>
</evidence>
<keyword evidence="3" id="KW-0444">Lipid biosynthesis</keyword>
<evidence type="ECO:0000256" key="5">
    <source>
        <dbReference type="ARBA" id="ARBA00022556"/>
    </source>
</evidence>
<reference evidence="14" key="1">
    <citation type="submission" date="2020-01" db="EMBL/GenBank/DDBJ databases">
        <title>'Steroidobacter agaridevorans' sp. nov., agar-degrading bacteria isolated from rhizosphere soils.</title>
        <authorList>
            <person name="Ikenaga M."/>
            <person name="Kataoka M."/>
            <person name="Murouchi A."/>
            <person name="Katsuragi S."/>
            <person name="Sakai M."/>
        </authorList>
    </citation>
    <scope>NUCLEOTIDE SEQUENCE [LARGE SCALE GENOMIC DNA]</scope>
    <source>
        <strain evidence="14">YU21-B</strain>
    </source>
</reference>
<evidence type="ECO:0000256" key="10">
    <source>
        <dbReference type="ARBA" id="ARBA00023136"/>
    </source>
</evidence>
<keyword evidence="14" id="KW-1185">Reference proteome</keyword>
<feature type="transmembrane region" description="Helical" evidence="11">
    <location>
        <begin position="120"/>
        <end position="139"/>
    </location>
</feature>
<name>A0A829YFG1_9GAMM</name>
<dbReference type="Proteomes" id="UP000445000">
    <property type="component" value="Unassembled WGS sequence"/>
</dbReference>
<feature type="domain" description="EamA" evidence="12">
    <location>
        <begin position="148"/>
        <end position="282"/>
    </location>
</feature>
<keyword evidence="2" id="KW-1003">Cell membrane</keyword>
<dbReference type="GO" id="GO:0005886">
    <property type="term" value="C:plasma membrane"/>
    <property type="evidence" value="ECO:0007669"/>
    <property type="project" value="UniProtKB-SubCell"/>
</dbReference>
<keyword evidence="4" id="KW-0997">Cell inner membrane</keyword>
<organism evidence="13 14">
    <name type="scientific">Steroidobacter agaridevorans</name>
    <dbReference type="NCBI Taxonomy" id="2695856"/>
    <lineage>
        <taxon>Bacteria</taxon>
        <taxon>Pseudomonadati</taxon>
        <taxon>Pseudomonadota</taxon>
        <taxon>Gammaproteobacteria</taxon>
        <taxon>Steroidobacterales</taxon>
        <taxon>Steroidobacteraceae</taxon>
        <taxon>Steroidobacter</taxon>
    </lineage>
</organism>
<dbReference type="EMBL" id="BLJN01000003">
    <property type="protein sequence ID" value="GFE81588.1"/>
    <property type="molecule type" value="Genomic_DNA"/>
</dbReference>
<sequence>MHPLAIAAVLLAAFTHATWNLAAKRASGSRHFVWLYSLGSVVLYAPAVIWVLSTTQLEFDTAHWVALLMTGILHMGYSLTLQAGYRVSDLSLVYPLARGTGPLLSFLAATFILHEPANIFSVLGVLLIVGGILMVSGLANEAHKAPRAGIALGLLTGVFIAGYTINDGWAVKTLMLSPFLIDFTGNMLRLTVLAPMALRDPPALLAEWRMYRSPILIVAVLGPLGYILVLYAMKHAPIGHVAPMRELATLIGTYFGARLLKEQVTPIRLTGAVLIVTGVIALAVTG</sequence>
<keyword evidence="5" id="KW-0441">Lipid A biosynthesis</keyword>
<feature type="transmembrane region" description="Helical" evidence="11">
    <location>
        <begin position="91"/>
        <end position="113"/>
    </location>
</feature>
<dbReference type="Pfam" id="PF00892">
    <property type="entry name" value="EamA"/>
    <property type="match status" value="2"/>
</dbReference>
<dbReference type="SUPFAM" id="SSF103481">
    <property type="entry name" value="Multidrug resistance efflux transporter EmrE"/>
    <property type="match status" value="2"/>
</dbReference>
<feature type="transmembrane region" description="Helical" evidence="11">
    <location>
        <begin position="64"/>
        <end position="85"/>
    </location>
</feature>
<keyword evidence="6 11" id="KW-0812">Transmembrane</keyword>
<keyword evidence="10 11" id="KW-0472">Membrane</keyword>
<accession>A0A829YFG1</accession>
<evidence type="ECO:0000259" key="12">
    <source>
        <dbReference type="Pfam" id="PF00892"/>
    </source>
</evidence>
<feature type="transmembrane region" description="Helical" evidence="11">
    <location>
        <begin position="267"/>
        <end position="285"/>
    </location>
</feature>
<dbReference type="PANTHER" id="PTHR30561">
    <property type="entry name" value="SMR FAMILY PROTON-DEPENDENT DRUG EFFLUX TRANSPORTER SUGE"/>
    <property type="match status" value="1"/>
</dbReference>
<evidence type="ECO:0000256" key="11">
    <source>
        <dbReference type="SAM" id="Phobius"/>
    </source>
</evidence>
<dbReference type="AlphaFoldDB" id="A0A829YFG1"/>
<dbReference type="PANTHER" id="PTHR30561:SF9">
    <property type="entry name" value="4-AMINO-4-DEOXY-L-ARABINOSE-PHOSPHOUNDECAPRENOL FLIPPASE SUBUNIT ARNF-RELATED"/>
    <property type="match status" value="1"/>
</dbReference>
<dbReference type="InterPro" id="IPR000620">
    <property type="entry name" value="EamA_dom"/>
</dbReference>
<feature type="transmembrane region" description="Helical" evidence="11">
    <location>
        <begin position="145"/>
        <end position="165"/>
    </location>
</feature>
<dbReference type="InterPro" id="IPR037185">
    <property type="entry name" value="EmrE-like"/>
</dbReference>
<dbReference type="GO" id="GO:0022857">
    <property type="term" value="F:transmembrane transporter activity"/>
    <property type="evidence" value="ECO:0007669"/>
    <property type="project" value="InterPro"/>
</dbReference>